<dbReference type="Proteomes" id="UP000236592">
    <property type="component" value="Chromosome"/>
</dbReference>
<feature type="region of interest" description="Disordered" evidence="2">
    <location>
        <begin position="526"/>
        <end position="545"/>
    </location>
</feature>
<name>A0A2I7SF52_9FLAO</name>
<feature type="domain" description="F5/8 type C" evidence="4">
    <location>
        <begin position="355"/>
        <end position="479"/>
    </location>
</feature>
<organism evidence="5 6">
    <name type="scientific">Pseudotamlana carrageenivorans</name>
    <dbReference type="NCBI Taxonomy" id="2069432"/>
    <lineage>
        <taxon>Bacteria</taxon>
        <taxon>Pseudomonadati</taxon>
        <taxon>Bacteroidota</taxon>
        <taxon>Flavobacteriia</taxon>
        <taxon>Flavobacteriales</taxon>
        <taxon>Flavobacteriaceae</taxon>
        <taxon>Pseudotamlana</taxon>
    </lineage>
</organism>
<dbReference type="Pfam" id="PF08787">
    <property type="entry name" value="Alginate_lyase2"/>
    <property type="match status" value="1"/>
</dbReference>
<evidence type="ECO:0000256" key="1">
    <source>
        <dbReference type="ARBA" id="ARBA00022729"/>
    </source>
</evidence>
<sequence>MNLTLSSRISKLAVCATLFLGAFQIGTAQAPSDLMRNCNQWKITYPDGVEEKQLCGKSNEFFYVNNSGDAIVFRAPIRSDNGTTPNSSYIRSELREREVDGSKDIYWTTEGSHMIYVKQAITHLPITKSHLVATQIHGNKADGIDDSMVMRLENSHLFLSFNGGKLRDDVSIKTDYNLGDIHEVIFLVEDGKHYCYYAEDGNLLNAFNSGNASSYLVRADGNDYVMDLNYDQTYFKVGNYTQSNPEKEGDATDDPDNYGEVLVYDFLVDHGGGSTAPIDVTGVSLNPSSVSLAIGGTQELSASVSPSDASNKSVSYSSNNNAVASVSSTGVVTAHSEGSATITVTTSDGNYTDSTNVTVLKASNPSVDTNLALNKNVSGTGSADGSNVAANLVDGDTGTRWSVSGFPQSATIDLGAVQNIGSTELVCYSDRAYQYTIEVSENGSSYTEVVDRTNNSTPGSASSPIIDAFDSINARYVKITVTGADTYTGSWVSLLELAVFPGDGSNTGGEPTPDSTNVALGKSVTFSSQQSHNPASNLVDGDEDSRWSAESYPEWTVIDLGGLYTVNSTEVICFGDRAYQYTIEVSEDGSSYTEVVDRTSNSTGGSNSSPIADSFNEIDARYVRITVTGANDYSGDWISIEELRVFGYSSTATSKSSASKIGNDSVEAVTLWPNPAINTINISGASQYQKLTIFDQTGKVILNQAIQSQSVDISNLKSGMYIFRLEGKAGAVNKRIIKR</sequence>
<dbReference type="Pfam" id="PF18962">
    <property type="entry name" value="Por_Secre_tail"/>
    <property type="match status" value="1"/>
</dbReference>
<gene>
    <name evidence="5" type="ORF">C1A40_03145</name>
</gene>
<keyword evidence="6" id="KW-1185">Reference proteome</keyword>
<dbReference type="InterPro" id="IPR008964">
    <property type="entry name" value="Invasin/intimin_cell_adhesion"/>
</dbReference>
<dbReference type="PROSITE" id="PS50022">
    <property type="entry name" value="FA58C_3"/>
    <property type="match status" value="2"/>
</dbReference>
<keyword evidence="1 3" id="KW-0732">Signal</keyword>
<dbReference type="EMBL" id="CP025938">
    <property type="protein sequence ID" value="AUS04531.1"/>
    <property type="molecule type" value="Genomic_DNA"/>
</dbReference>
<dbReference type="SUPFAM" id="SSF49899">
    <property type="entry name" value="Concanavalin A-like lectins/glucanases"/>
    <property type="match status" value="1"/>
</dbReference>
<evidence type="ECO:0000259" key="4">
    <source>
        <dbReference type="PROSITE" id="PS50022"/>
    </source>
</evidence>
<dbReference type="Pfam" id="PF02368">
    <property type="entry name" value="Big_2"/>
    <property type="match status" value="1"/>
</dbReference>
<accession>A0A2I7SF52</accession>
<dbReference type="Gene3D" id="2.60.120.200">
    <property type="match status" value="1"/>
</dbReference>
<dbReference type="AlphaFoldDB" id="A0A2I7SF52"/>
<dbReference type="Gene3D" id="2.60.120.260">
    <property type="entry name" value="Galactose-binding domain-like"/>
    <property type="match status" value="2"/>
</dbReference>
<evidence type="ECO:0000313" key="6">
    <source>
        <dbReference type="Proteomes" id="UP000236592"/>
    </source>
</evidence>
<reference evidence="6" key="1">
    <citation type="submission" date="2018-01" db="EMBL/GenBank/DDBJ databases">
        <title>Complete genome of Tamlana sp. UJ94.</title>
        <authorList>
            <person name="Jung J."/>
            <person name="Chung D."/>
            <person name="Bae S.S."/>
            <person name="Baek K."/>
        </authorList>
    </citation>
    <scope>NUCLEOTIDE SEQUENCE [LARGE SCALE GENOMIC DNA]</scope>
    <source>
        <strain evidence="6">UJ94</strain>
    </source>
</reference>
<dbReference type="InterPro" id="IPR008979">
    <property type="entry name" value="Galactose-bd-like_sf"/>
</dbReference>
<dbReference type="InterPro" id="IPR026444">
    <property type="entry name" value="Secre_tail"/>
</dbReference>
<dbReference type="GO" id="GO:0004553">
    <property type="term" value="F:hydrolase activity, hydrolyzing O-glycosyl compounds"/>
    <property type="evidence" value="ECO:0007669"/>
    <property type="project" value="UniProtKB-ARBA"/>
</dbReference>
<dbReference type="InterPro" id="IPR051941">
    <property type="entry name" value="BG_Antigen-Binding_Lectin"/>
</dbReference>
<feature type="chain" id="PRO_5014334159" description="F5/8 type C domain-containing protein" evidence="3">
    <location>
        <begin position="31"/>
        <end position="739"/>
    </location>
</feature>
<evidence type="ECO:0000256" key="3">
    <source>
        <dbReference type="SAM" id="SignalP"/>
    </source>
</evidence>
<feature type="compositionally biased region" description="Polar residues" evidence="2">
    <location>
        <begin position="526"/>
        <end position="536"/>
    </location>
</feature>
<dbReference type="Gene3D" id="2.60.40.1080">
    <property type="match status" value="1"/>
</dbReference>
<dbReference type="InterPro" id="IPR000421">
    <property type="entry name" value="FA58C"/>
</dbReference>
<dbReference type="InterPro" id="IPR013320">
    <property type="entry name" value="ConA-like_dom_sf"/>
</dbReference>
<dbReference type="PANTHER" id="PTHR45713">
    <property type="entry name" value="FTP DOMAIN-CONTAINING PROTEIN"/>
    <property type="match status" value="1"/>
</dbReference>
<dbReference type="RefSeq" id="WP_102994639.1">
    <property type="nucleotide sequence ID" value="NZ_CP025938.1"/>
</dbReference>
<dbReference type="OrthoDB" id="273319at2"/>
<dbReference type="SMART" id="SM00635">
    <property type="entry name" value="BID_2"/>
    <property type="match status" value="1"/>
</dbReference>
<protein>
    <recommendedName>
        <fullName evidence="4">F5/8 type C domain-containing protein</fullName>
    </recommendedName>
</protein>
<feature type="signal peptide" evidence="3">
    <location>
        <begin position="1"/>
        <end position="30"/>
    </location>
</feature>
<proteinExistence type="predicted"/>
<dbReference type="SUPFAM" id="SSF49785">
    <property type="entry name" value="Galactose-binding domain-like"/>
    <property type="match status" value="2"/>
</dbReference>
<dbReference type="InterPro" id="IPR014895">
    <property type="entry name" value="Alginate_lyase_2"/>
</dbReference>
<dbReference type="GO" id="GO:0005975">
    <property type="term" value="P:carbohydrate metabolic process"/>
    <property type="evidence" value="ECO:0007669"/>
    <property type="project" value="UniProtKB-ARBA"/>
</dbReference>
<dbReference type="SMART" id="SM00231">
    <property type="entry name" value="FA58C"/>
    <property type="match status" value="1"/>
</dbReference>
<dbReference type="KEGG" id="taj:C1A40_03145"/>
<dbReference type="InterPro" id="IPR003343">
    <property type="entry name" value="Big_2"/>
</dbReference>
<dbReference type="NCBIfam" id="TIGR04183">
    <property type="entry name" value="Por_Secre_tail"/>
    <property type="match status" value="1"/>
</dbReference>
<feature type="domain" description="F5/8 type C" evidence="4">
    <location>
        <begin position="498"/>
        <end position="648"/>
    </location>
</feature>
<dbReference type="Pfam" id="PF00754">
    <property type="entry name" value="F5_F8_type_C"/>
    <property type="match status" value="2"/>
</dbReference>
<evidence type="ECO:0000256" key="2">
    <source>
        <dbReference type="SAM" id="MobiDB-lite"/>
    </source>
</evidence>
<dbReference type="SUPFAM" id="SSF49373">
    <property type="entry name" value="Invasin/intimin cell-adhesion fragments"/>
    <property type="match status" value="1"/>
</dbReference>
<dbReference type="PANTHER" id="PTHR45713:SF6">
    <property type="entry name" value="F5_8 TYPE C DOMAIN-CONTAINING PROTEIN"/>
    <property type="match status" value="1"/>
</dbReference>
<evidence type="ECO:0000313" key="5">
    <source>
        <dbReference type="EMBL" id="AUS04531.1"/>
    </source>
</evidence>